<evidence type="ECO:0000256" key="1">
    <source>
        <dbReference type="SAM" id="MobiDB-lite"/>
    </source>
</evidence>
<dbReference type="AlphaFoldDB" id="A0A5J4TVL7"/>
<dbReference type="EMBL" id="SNRW01024835">
    <property type="protein sequence ID" value="KAA6361963.1"/>
    <property type="molecule type" value="Genomic_DNA"/>
</dbReference>
<evidence type="ECO:0000313" key="2">
    <source>
        <dbReference type="EMBL" id="KAA6361963.1"/>
    </source>
</evidence>
<accession>A0A5J4TVL7</accession>
<feature type="non-terminal residue" evidence="2">
    <location>
        <position position="349"/>
    </location>
</feature>
<dbReference type="Proteomes" id="UP000324800">
    <property type="component" value="Unassembled WGS sequence"/>
</dbReference>
<proteinExistence type="predicted"/>
<comment type="caution">
    <text evidence="2">The sequence shown here is derived from an EMBL/GenBank/DDBJ whole genome shotgun (WGS) entry which is preliminary data.</text>
</comment>
<gene>
    <name evidence="2" type="ORF">EZS28_042510</name>
</gene>
<organism evidence="2 3">
    <name type="scientific">Streblomastix strix</name>
    <dbReference type="NCBI Taxonomy" id="222440"/>
    <lineage>
        <taxon>Eukaryota</taxon>
        <taxon>Metamonada</taxon>
        <taxon>Preaxostyla</taxon>
        <taxon>Oxymonadida</taxon>
        <taxon>Streblomastigidae</taxon>
        <taxon>Streblomastix</taxon>
    </lineage>
</organism>
<feature type="compositionally biased region" description="Polar residues" evidence="1">
    <location>
        <begin position="1"/>
        <end position="15"/>
    </location>
</feature>
<sequence length="349" mass="39963">MEPSNEQINEQTNEQVDAGIVTKRKYERKEGVKCGRPKKYNTIEEAKNKAREQRSAFKKKQYVIDKQFRQTITELQRTAIRQIQKVKLDEQDIITIINILDKYKQKQMKEIETKDEADESELIKMAYVSNATKRTLQDIAQKIGQQAMQQIGDYQSSKLIESGINAGQSQKQLDAITMRSIAYDILSDQLRVQQQTKFMTNYAVGVGDPSLIAITNVNAQIASDTGTRQEPMTQKMQRQVMLEQGNEKEKEQVYQQDKEQMTFDQIQELGNDVLLGVPPAPPLIGAHPEQLQIASLVQEDAQQQQVEDLQAQQMNDMNRAMNYKLGSMDWGKTPVNVSQFPSRDISMRI</sequence>
<reference evidence="2 3" key="1">
    <citation type="submission" date="2019-03" db="EMBL/GenBank/DDBJ databases">
        <title>Single cell metagenomics reveals metabolic interactions within the superorganism composed of flagellate Streblomastix strix and complex community of Bacteroidetes bacteria on its surface.</title>
        <authorList>
            <person name="Treitli S.C."/>
            <person name="Kolisko M."/>
            <person name="Husnik F."/>
            <person name="Keeling P."/>
            <person name="Hampl V."/>
        </authorList>
    </citation>
    <scope>NUCLEOTIDE SEQUENCE [LARGE SCALE GENOMIC DNA]</scope>
    <source>
        <strain evidence="2">ST1C</strain>
    </source>
</reference>
<protein>
    <submittedName>
        <fullName evidence="2">Uncharacterized protein</fullName>
    </submittedName>
</protein>
<evidence type="ECO:0000313" key="3">
    <source>
        <dbReference type="Proteomes" id="UP000324800"/>
    </source>
</evidence>
<feature type="region of interest" description="Disordered" evidence="1">
    <location>
        <begin position="1"/>
        <end position="21"/>
    </location>
</feature>
<name>A0A5J4TVL7_9EUKA</name>